<dbReference type="AlphaFoldDB" id="A0A939GBW0"/>
<dbReference type="EMBL" id="JAFMYU010000025">
    <property type="protein sequence ID" value="MBO0934005.1"/>
    <property type="molecule type" value="Genomic_DNA"/>
</dbReference>
<sequence length="228" mass="26672">MTERLIHFFLKYPFDFISNIFLLLPVFIGIYRQKYLTTVLKLFLIVFLVRFVEESVLIYAALANGTNIAEQKVIMLIDVLLISIPYLLLFRHKPSYLKITYFIGGIVEIALLVYVIFYEQTGLSGSVMRLFIIVISLLYYNLILAENKIKNILHHSMFWINAGMLIYAMGTFMTFLFIDYLYDPSKVSDQNFDIFWNLSQLIVCIQCILTAVGMYFAKEERTNQLSRI</sequence>
<feature type="transmembrane region" description="Helical" evidence="1">
    <location>
        <begin position="123"/>
        <end position="145"/>
    </location>
</feature>
<feature type="transmembrane region" description="Helical" evidence="1">
    <location>
        <begin position="99"/>
        <end position="117"/>
    </location>
</feature>
<keyword evidence="1" id="KW-0472">Membrane</keyword>
<feature type="transmembrane region" description="Helical" evidence="1">
    <location>
        <begin position="157"/>
        <end position="182"/>
    </location>
</feature>
<keyword evidence="1" id="KW-0812">Transmembrane</keyword>
<keyword evidence="3" id="KW-1185">Reference proteome</keyword>
<evidence type="ECO:0000256" key="1">
    <source>
        <dbReference type="SAM" id="Phobius"/>
    </source>
</evidence>
<feature type="transmembrane region" description="Helical" evidence="1">
    <location>
        <begin position="42"/>
        <end position="61"/>
    </location>
</feature>
<dbReference type="Proteomes" id="UP000664795">
    <property type="component" value="Unassembled WGS sequence"/>
</dbReference>
<feature type="transmembrane region" description="Helical" evidence="1">
    <location>
        <begin position="73"/>
        <end position="90"/>
    </location>
</feature>
<organism evidence="2 3">
    <name type="scientific">Fibrella aquatilis</name>
    <dbReference type="NCBI Taxonomy" id="2817059"/>
    <lineage>
        <taxon>Bacteria</taxon>
        <taxon>Pseudomonadati</taxon>
        <taxon>Bacteroidota</taxon>
        <taxon>Cytophagia</taxon>
        <taxon>Cytophagales</taxon>
        <taxon>Spirosomataceae</taxon>
        <taxon>Fibrella</taxon>
    </lineage>
</organism>
<reference evidence="2 3" key="1">
    <citation type="submission" date="2021-03" db="EMBL/GenBank/DDBJ databases">
        <title>Fibrella sp. HMF5036 genome sequencing and assembly.</title>
        <authorList>
            <person name="Kang H."/>
            <person name="Kim H."/>
            <person name="Bae S."/>
            <person name="Joh K."/>
        </authorList>
    </citation>
    <scope>NUCLEOTIDE SEQUENCE [LARGE SCALE GENOMIC DNA]</scope>
    <source>
        <strain evidence="2 3">HMF5036</strain>
    </source>
</reference>
<accession>A0A939GBW0</accession>
<gene>
    <name evidence="2" type="ORF">J2I48_23560</name>
</gene>
<evidence type="ECO:0000313" key="3">
    <source>
        <dbReference type="Proteomes" id="UP000664795"/>
    </source>
</evidence>
<feature type="transmembrane region" description="Helical" evidence="1">
    <location>
        <begin position="194"/>
        <end position="217"/>
    </location>
</feature>
<name>A0A939GBW0_9BACT</name>
<evidence type="ECO:0000313" key="2">
    <source>
        <dbReference type="EMBL" id="MBO0934005.1"/>
    </source>
</evidence>
<protein>
    <submittedName>
        <fullName evidence="2">Uncharacterized protein</fullName>
    </submittedName>
</protein>
<feature type="transmembrane region" description="Helical" evidence="1">
    <location>
        <begin position="12"/>
        <end position="30"/>
    </location>
</feature>
<keyword evidence="1" id="KW-1133">Transmembrane helix</keyword>
<comment type="caution">
    <text evidence="2">The sequence shown here is derived from an EMBL/GenBank/DDBJ whole genome shotgun (WGS) entry which is preliminary data.</text>
</comment>
<proteinExistence type="predicted"/>
<dbReference type="RefSeq" id="WP_207337971.1">
    <property type="nucleotide sequence ID" value="NZ_JAFMYU010000025.1"/>
</dbReference>